<dbReference type="Pfam" id="PF11755">
    <property type="entry name" value="DUF3311"/>
    <property type="match status" value="1"/>
</dbReference>
<keyword evidence="3" id="KW-1185">Reference proteome</keyword>
<keyword evidence="1" id="KW-0472">Membrane</keyword>
<evidence type="ECO:0000313" key="3">
    <source>
        <dbReference type="Proteomes" id="UP000295727"/>
    </source>
</evidence>
<protein>
    <submittedName>
        <fullName evidence="2">DUF3311 domain-containing protein</fullName>
    </submittedName>
</protein>
<dbReference type="RefSeq" id="WP_134751976.1">
    <property type="nucleotide sequence ID" value="NZ_CP038149.1"/>
</dbReference>
<proteinExistence type="predicted"/>
<keyword evidence="1" id="KW-0812">Transmembrane</keyword>
<evidence type="ECO:0000313" key="2">
    <source>
        <dbReference type="EMBL" id="QBQ99330.1"/>
    </source>
</evidence>
<reference evidence="2 3" key="1">
    <citation type="submission" date="2019-03" db="EMBL/GenBank/DDBJ databases">
        <title>Paraburkholderia sp. 7MH5, isolated from subtropical forest soil.</title>
        <authorList>
            <person name="Gao Z.-H."/>
            <person name="Qiu L.-H."/>
        </authorList>
    </citation>
    <scope>NUCLEOTIDE SEQUENCE [LARGE SCALE GENOMIC DNA]</scope>
    <source>
        <strain evidence="2 3">7MH5</strain>
    </source>
</reference>
<evidence type="ECO:0000256" key="1">
    <source>
        <dbReference type="SAM" id="Phobius"/>
    </source>
</evidence>
<dbReference type="AlphaFoldDB" id="A0A4P7CTL0"/>
<dbReference type="EMBL" id="CP038149">
    <property type="protein sequence ID" value="QBQ99330.1"/>
    <property type="molecule type" value="Genomic_DNA"/>
</dbReference>
<name>A0A4P7CTL0_9BURK</name>
<organism evidence="2 3">
    <name type="scientific">Paraburkholderia pallida</name>
    <dbReference type="NCBI Taxonomy" id="2547399"/>
    <lineage>
        <taxon>Bacteria</taxon>
        <taxon>Pseudomonadati</taxon>
        <taxon>Pseudomonadota</taxon>
        <taxon>Betaproteobacteria</taxon>
        <taxon>Burkholderiales</taxon>
        <taxon>Burkholderiaceae</taxon>
        <taxon>Paraburkholderia</taxon>
    </lineage>
</organism>
<dbReference type="InterPro" id="IPR021741">
    <property type="entry name" value="DUF3311"/>
</dbReference>
<dbReference type="OrthoDB" id="3628949at2"/>
<accession>A0A4P7CTL0</accession>
<keyword evidence="1" id="KW-1133">Transmembrane helix</keyword>
<dbReference type="Proteomes" id="UP000295727">
    <property type="component" value="Chromosome 2"/>
</dbReference>
<dbReference type="KEGG" id="ppai:E1956_19220"/>
<feature type="transmembrane region" description="Helical" evidence="1">
    <location>
        <begin position="32"/>
        <end position="55"/>
    </location>
</feature>
<gene>
    <name evidence="2" type="ORF">E1956_19220</name>
</gene>
<sequence length="72" mass="7800">MNLRVLLAALPFVGIYSGGSLATHIPMLFGVPFLLVWNLIWMAGTAAILAFIYYLDSRDEAARAGEQTGGEQ</sequence>